<organism evidence="1 2">
    <name type="scientific">Desulfonema limicola</name>
    <dbReference type="NCBI Taxonomy" id="45656"/>
    <lineage>
        <taxon>Bacteria</taxon>
        <taxon>Pseudomonadati</taxon>
        <taxon>Thermodesulfobacteriota</taxon>
        <taxon>Desulfobacteria</taxon>
        <taxon>Desulfobacterales</taxon>
        <taxon>Desulfococcaceae</taxon>
        <taxon>Desulfonema</taxon>
    </lineage>
</organism>
<dbReference type="Proteomes" id="UP000663720">
    <property type="component" value="Chromosome"/>
</dbReference>
<keyword evidence="2" id="KW-1185">Reference proteome</keyword>
<sequence length="44" mass="5249">MRWENEYDSLELEFSLLRELLLVRRKAALSQAEIAERMGVKLLQ</sequence>
<dbReference type="EMBL" id="CP061799">
    <property type="protein sequence ID" value="QTA83476.1"/>
    <property type="molecule type" value="Genomic_DNA"/>
</dbReference>
<dbReference type="KEGG" id="dli:dnl_58860"/>
<protein>
    <submittedName>
        <fullName evidence="1">Uncharacterized protein</fullName>
    </submittedName>
</protein>
<evidence type="ECO:0000313" key="1">
    <source>
        <dbReference type="EMBL" id="QTA83476.1"/>
    </source>
</evidence>
<dbReference type="GO" id="GO:0003677">
    <property type="term" value="F:DNA binding"/>
    <property type="evidence" value="ECO:0007669"/>
    <property type="project" value="InterPro"/>
</dbReference>
<dbReference type="RefSeq" id="WP_275950205.1">
    <property type="nucleotide sequence ID" value="NZ_CP061799.1"/>
</dbReference>
<dbReference type="AlphaFoldDB" id="A0A975BDK2"/>
<reference evidence="1" key="1">
    <citation type="journal article" date="2021" name="Microb. Physiol.">
        <title>Proteogenomic Insights into the Physiology of Marine, Sulfate-Reducing, Filamentous Desulfonema limicola and Desulfonema magnum.</title>
        <authorList>
            <person name="Schnaars V."/>
            <person name="Wohlbrand L."/>
            <person name="Scheve S."/>
            <person name="Hinrichs C."/>
            <person name="Reinhardt R."/>
            <person name="Rabus R."/>
        </authorList>
    </citation>
    <scope>NUCLEOTIDE SEQUENCE</scope>
    <source>
        <strain evidence="1">5ac10</strain>
    </source>
</reference>
<dbReference type="InterPro" id="IPR010982">
    <property type="entry name" value="Lambda_DNA-bd_dom_sf"/>
</dbReference>
<gene>
    <name evidence="1" type="ORF">dnl_58860</name>
</gene>
<accession>A0A975BDK2</accession>
<dbReference type="SUPFAM" id="SSF47413">
    <property type="entry name" value="lambda repressor-like DNA-binding domains"/>
    <property type="match status" value="1"/>
</dbReference>
<name>A0A975BDK2_9BACT</name>
<evidence type="ECO:0000313" key="2">
    <source>
        <dbReference type="Proteomes" id="UP000663720"/>
    </source>
</evidence>
<proteinExistence type="predicted"/>